<dbReference type="SUPFAM" id="SSF52218">
    <property type="entry name" value="Flavoproteins"/>
    <property type="match status" value="1"/>
</dbReference>
<dbReference type="AlphaFoldDB" id="A0A0G4P0A9"/>
<dbReference type="Gene3D" id="3.40.50.360">
    <property type="match status" value="1"/>
</dbReference>
<reference evidence="2 3" key="1">
    <citation type="journal article" date="2014" name="Nat. Commun.">
        <title>Multiple recent horizontal transfers of a large genomic region in cheese making fungi.</title>
        <authorList>
            <person name="Cheeseman K."/>
            <person name="Ropars J."/>
            <person name="Renault P."/>
            <person name="Dupont J."/>
            <person name="Gouzy J."/>
            <person name="Branca A."/>
            <person name="Abraham A.L."/>
            <person name="Ceppi M."/>
            <person name="Conseiller E."/>
            <person name="Debuchy R."/>
            <person name="Malagnac F."/>
            <person name="Goarin A."/>
            <person name="Silar P."/>
            <person name="Lacoste S."/>
            <person name="Sallet E."/>
            <person name="Bensimon A."/>
            <person name="Giraud T."/>
            <person name="Brygoo Y."/>
        </authorList>
    </citation>
    <scope>NUCLEOTIDE SEQUENCE [LARGE SCALE GENOMIC DNA]</scope>
    <source>
        <strain evidence="3">FM 013</strain>
    </source>
</reference>
<dbReference type="InterPro" id="IPR005025">
    <property type="entry name" value="FMN_Rdtase-like_dom"/>
</dbReference>
<name>A0A0G4P0A9_PENC3</name>
<keyword evidence="3" id="KW-1185">Reference proteome</keyword>
<dbReference type="GO" id="GO:0010181">
    <property type="term" value="F:FMN binding"/>
    <property type="evidence" value="ECO:0007669"/>
    <property type="project" value="TreeGrafter"/>
</dbReference>
<feature type="domain" description="NADPH-dependent FMN reductase-like" evidence="1">
    <location>
        <begin position="13"/>
        <end position="166"/>
    </location>
</feature>
<dbReference type="Pfam" id="PF03358">
    <property type="entry name" value="FMN_red"/>
    <property type="match status" value="1"/>
</dbReference>
<evidence type="ECO:0000313" key="3">
    <source>
        <dbReference type="Proteomes" id="UP000053732"/>
    </source>
</evidence>
<dbReference type="PANTHER" id="PTHR30543">
    <property type="entry name" value="CHROMATE REDUCTASE"/>
    <property type="match status" value="1"/>
</dbReference>
<dbReference type="PANTHER" id="PTHR30543:SF21">
    <property type="entry name" value="NAD(P)H-DEPENDENT FMN REDUCTASE LOT6"/>
    <property type="match status" value="1"/>
</dbReference>
<dbReference type="GO" id="GO:0016491">
    <property type="term" value="F:oxidoreductase activity"/>
    <property type="evidence" value="ECO:0007669"/>
    <property type="project" value="InterPro"/>
</dbReference>
<organism evidence="2 3">
    <name type="scientific">Penicillium camemberti (strain FM 013)</name>
    <dbReference type="NCBI Taxonomy" id="1429867"/>
    <lineage>
        <taxon>Eukaryota</taxon>
        <taxon>Fungi</taxon>
        <taxon>Dikarya</taxon>
        <taxon>Ascomycota</taxon>
        <taxon>Pezizomycotina</taxon>
        <taxon>Eurotiomycetes</taxon>
        <taxon>Eurotiomycetidae</taxon>
        <taxon>Eurotiales</taxon>
        <taxon>Aspergillaceae</taxon>
        <taxon>Penicillium</taxon>
    </lineage>
</organism>
<dbReference type="Proteomes" id="UP000053732">
    <property type="component" value="Unassembled WGS sequence"/>
</dbReference>
<proteinExistence type="predicted"/>
<evidence type="ECO:0000313" key="2">
    <source>
        <dbReference type="EMBL" id="CRL19766.1"/>
    </source>
</evidence>
<dbReference type="STRING" id="1429867.A0A0G4P0A9"/>
<protein>
    <submittedName>
        <fullName evidence="2">NADPH-dependent FMN reductase</fullName>
    </submittedName>
</protein>
<dbReference type="EMBL" id="HG793136">
    <property type="protein sequence ID" value="CRL19766.1"/>
    <property type="molecule type" value="Genomic_DNA"/>
</dbReference>
<dbReference type="GO" id="GO:0005829">
    <property type="term" value="C:cytosol"/>
    <property type="evidence" value="ECO:0007669"/>
    <property type="project" value="TreeGrafter"/>
</dbReference>
<evidence type="ECO:0000259" key="1">
    <source>
        <dbReference type="Pfam" id="PF03358"/>
    </source>
</evidence>
<accession>A0A0G4P0A9</accession>
<sequence length="238" mass="26052">MYSSPTTSSKSFRIGIICGSQRKPRVGDQITDFVYEILKLHSSSIRNTITLEFDYIDIGALSLPFYDEPGIPSKITSAEGYTHEHTRVWSRRVAALDAFVFVTPQYNWGVPGGLKNAIDLLYNEWKGKPAIIVSYGGHGGGKAAASLKLCLAGGIDMQIGDRMVVNLSFPNREVLYKAAKGEQLGLSATKDGGIWSSERKRISSACDEMVGMLMAQGAAKVALHASQKFNRIRLAFQK</sequence>
<gene>
    <name evidence="2" type="ORF">PCAMFM013_S003g000557</name>
</gene>
<dbReference type="InterPro" id="IPR050712">
    <property type="entry name" value="NAD(P)H-dep_reductase"/>
</dbReference>
<dbReference type="InterPro" id="IPR029039">
    <property type="entry name" value="Flavoprotein-like_sf"/>
</dbReference>